<reference evidence="3 4" key="1">
    <citation type="journal article" date="2016" name="Nat. Biotechnol.">
        <title>Measurement of bacterial replication rates in microbial communities.</title>
        <authorList>
            <person name="Brown C.T."/>
            <person name="Olm M.R."/>
            <person name="Thomas B.C."/>
            <person name="Banfield J.F."/>
        </authorList>
    </citation>
    <scope>NUCLEOTIDE SEQUENCE [LARGE SCALE GENOMIC DNA]</scope>
    <source>
        <strain evidence="3">42_262</strain>
    </source>
</reference>
<evidence type="ECO:0000313" key="2">
    <source>
        <dbReference type="EMBL" id="KAB3859765.1"/>
    </source>
</evidence>
<feature type="transmembrane region" description="Helical" evidence="1">
    <location>
        <begin position="87"/>
        <end position="113"/>
    </location>
</feature>
<feature type="transmembrane region" description="Helical" evidence="1">
    <location>
        <begin position="64"/>
        <end position="81"/>
    </location>
</feature>
<accession>A0A1Q6IUJ1</accession>
<name>A0A1Q6IUJ1_PHOVU</name>
<protein>
    <submittedName>
        <fullName evidence="3">Uncharacterized protein</fullName>
    </submittedName>
</protein>
<dbReference type="Proteomes" id="UP000186631">
    <property type="component" value="Unassembled WGS sequence"/>
</dbReference>
<comment type="caution">
    <text evidence="3">The sequence shown here is derived from an EMBL/GenBank/DDBJ whole genome shotgun (WGS) entry which is preliminary data.</text>
</comment>
<dbReference type="EMBL" id="WCXA01000030">
    <property type="protein sequence ID" value="KAB3859765.1"/>
    <property type="molecule type" value="Genomic_DNA"/>
</dbReference>
<reference evidence="2 5" key="2">
    <citation type="journal article" date="2019" name="Nat. Med.">
        <title>A library of human gut bacterial isolates paired with longitudinal multiomics data enables mechanistic microbiome research.</title>
        <authorList>
            <person name="Poyet M."/>
            <person name="Groussin M."/>
            <person name="Gibbons S.M."/>
            <person name="Avila-Pacheco J."/>
            <person name="Jiang X."/>
            <person name="Kearney S.M."/>
            <person name="Perrotta A.R."/>
            <person name="Berdy B."/>
            <person name="Zhao S."/>
            <person name="Lieberman T.D."/>
            <person name="Swanson P.K."/>
            <person name="Smith M."/>
            <person name="Roesemann S."/>
            <person name="Alexander J.E."/>
            <person name="Rich S.A."/>
            <person name="Livny J."/>
            <person name="Vlamakis H."/>
            <person name="Clish C."/>
            <person name="Bullock K."/>
            <person name="Deik A."/>
            <person name="Scott J."/>
            <person name="Pierce K.A."/>
            <person name="Xavier R.J."/>
            <person name="Alm E.J."/>
        </authorList>
    </citation>
    <scope>NUCLEOTIDE SEQUENCE [LARGE SCALE GENOMIC DNA]</scope>
    <source>
        <strain evidence="2 5">BIOML-A9</strain>
    </source>
</reference>
<keyword evidence="1" id="KW-1133">Transmembrane helix</keyword>
<evidence type="ECO:0000313" key="3">
    <source>
        <dbReference type="EMBL" id="OKZ44594.1"/>
    </source>
</evidence>
<evidence type="ECO:0000313" key="5">
    <source>
        <dbReference type="Proteomes" id="UP000470332"/>
    </source>
</evidence>
<keyword evidence="1" id="KW-0472">Membrane</keyword>
<keyword evidence="1" id="KW-0812">Transmembrane</keyword>
<dbReference type="Proteomes" id="UP000470332">
    <property type="component" value="Unassembled WGS sequence"/>
</dbReference>
<proteinExistence type="predicted"/>
<organism evidence="3 4">
    <name type="scientific">Phocaeicola vulgatus</name>
    <name type="common">Bacteroides vulgatus</name>
    <dbReference type="NCBI Taxonomy" id="821"/>
    <lineage>
        <taxon>Bacteria</taxon>
        <taxon>Pseudomonadati</taxon>
        <taxon>Bacteroidota</taxon>
        <taxon>Bacteroidia</taxon>
        <taxon>Bacteroidales</taxon>
        <taxon>Bacteroidaceae</taxon>
        <taxon>Phocaeicola</taxon>
    </lineage>
</organism>
<feature type="transmembrane region" description="Helical" evidence="1">
    <location>
        <begin position="12"/>
        <end position="31"/>
    </location>
</feature>
<gene>
    <name evidence="3" type="ORF">BHV80_15070</name>
    <name evidence="2" type="ORF">GAS37_14580</name>
</gene>
<dbReference type="EMBL" id="MNQV01000222">
    <property type="protein sequence ID" value="OKZ44594.1"/>
    <property type="molecule type" value="Genomic_DNA"/>
</dbReference>
<evidence type="ECO:0000313" key="4">
    <source>
        <dbReference type="Proteomes" id="UP000186631"/>
    </source>
</evidence>
<sequence length="691" mass="80333">MDFMDFSFSNSTYTALLALFAAIFGVGYPLIIQAIGEIDKKYDSTLLLKCFEEEPDFKRFNKRVLTCIFFSITTPFILFLSNGVPYIQIFILAIASIAMLSLLMSSIGLYKLFLSYYYPSRLFDILISKPDGRYMEILDIAIYAVKKDNIGLYNACMQHLYDSISLLSSDKPQINQITEITKRILNYSSSKDAPNMLKSDTVGINFYFSLPTLNYRLMWITLQRHINNDNFDWVMNYWEYADQYYSFKLIHDNDKPQVRNGLIDNKREKFKEFHIALGAFLLYSGKDGWLKQLMRFTNQLPPKYELTLCSFTEIFDWLIHFDNLLQDASNQFILEVEYPFTKHGGVQADYIAYGAIVKYLAYSMLFLDEIDYNVRYMDPMTAPLPCTSNDEENGIKIIPANKRYIRLAIQLKKSINEIKTIVQRPLDVESRVLKALDDFIKECNDAIKKKEWSEEKENLIKDQLTFEFNRQVNSLIQKKDSSLSYGIEEKKTAKSKVRIDSNDIYEGDYRYSINLEVVIISSLIRNIQIAYNHLFLLNHTSLNYTIRYADIEPALKKLCLSEQYTVIGFGVEIPQSIAQKIPANVKNIVAHNSEILILNRGMLPYISFIRDNTNELTPLDDKGSFLYTNLDKLKEGSPSSDENSNLEVMVNYKLIVPSEIIKYIRIRVFWDITNKTFDLDKIVNADNYLKR</sequence>
<evidence type="ECO:0000256" key="1">
    <source>
        <dbReference type="SAM" id="Phobius"/>
    </source>
</evidence>
<dbReference type="AlphaFoldDB" id="A0A1Q6IUJ1"/>